<dbReference type="PANTHER" id="PTHR10362">
    <property type="entry name" value="HISTIDINE AMMONIA-LYASE"/>
    <property type="match status" value="1"/>
</dbReference>
<dbReference type="Proteomes" id="UP001155027">
    <property type="component" value="Unassembled WGS sequence"/>
</dbReference>
<dbReference type="InterPro" id="IPR024083">
    <property type="entry name" value="Fumarase/histidase_N"/>
</dbReference>
<reference evidence="2" key="1">
    <citation type="submission" date="2022-08" db="EMBL/GenBank/DDBJ databases">
        <title>Genomic Encyclopedia of Type Strains, Phase V (KMG-V): Genome sequencing to study the core and pangenomes of soil and plant-associated prokaryotes.</title>
        <authorList>
            <person name="Whitman W."/>
        </authorList>
    </citation>
    <scope>NUCLEOTIDE SEQUENCE</scope>
    <source>
        <strain evidence="2">0</strain>
    </source>
</reference>
<dbReference type="SUPFAM" id="SSF48557">
    <property type="entry name" value="L-aspartase-like"/>
    <property type="match status" value="1"/>
</dbReference>
<accession>A0A9X2Q748</accession>
<organism evidence="2 3">
    <name type="scientific">Salinibacter ruber</name>
    <dbReference type="NCBI Taxonomy" id="146919"/>
    <lineage>
        <taxon>Bacteria</taxon>
        <taxon>Pseudomonadati</taxon>
        <taxon>Rhodothermota</taxon>
        <taxon>Rhodothermia</taxon>
        <taxon>Rhodothermales</taxon>
        <taxon>Salinibacteraceae</taxon>
        <taxon>Salinibacter</taxon>
    </lineage>
</organism>
<gene>
    <name evidence="2" type="ORF">GGP71_001829</name>
</gene>
<dbReference type="Gene3D" id="1.20.200.10">
    <property type="entry name" value="Fumarase/aspartase (Central domain)"/>
    <property type="match status" value="1"/>
</dbReference>
<feature type="region of interest" description="Disordered" evidence="1">
    <location>
        <begin position="78"/>
        <end position="98"/>
    </location>
</feature>
<dbReference type="InterPro" id="IPR022313">
    <property type="entry name" value="Phe/His_NH3-lyase_AS"/>
</dbReference>
<dbReference type="GO" id="GO:0052883">
    <property type="term" value="F:tyrosine ammonia-lyase activity"/>
    <property type="evidence" value="ECO:0007669"/>
    <property type="project" value="UniProtKB-EC"/>
</dbReference>
<evidence type="ECO:0000256" key="1">
    <source>
        <dbReference type="SAM" id="MobiDB-lite"/>
    </source>
</evidence>
<evidence type="ECO:0000313" key="3">
    <source>
        <dbReference type="Proteomes" id="UP001155027"/>
    </source>
</evidence>
<proteinExistence type="predicted"/>
<dbReference type="Gene3D" id="1.10.275.10">
    <property type="entry name" value="Fumarase/aspartase (N-terminal domain)"/>
    <property type="match status" value="1"/>
</dbReference>
<dbReference type="CDD" id="cd00332">
    <property type="entry name" value="PAL-HAL"/>
    <property type="match status" value="1"/>
</dbReference>
<keyword evidence="2" id="KW-0456">Lyase</keyword>
<sequence>MSTPSAPDTPALRIGPDVALACEDIEAAARDEHTRLRTTDAATEALASSRAALERARDAGHPVYGVTTGLGPLVDETVESDEESASAHGPSPEGDRGRKLIAHLGAGAGSFAPPPLVRATMIARLQTLVQGHSAVRPALVDEVIEVFESGLIPAVPEVGSLGASGDLTPLAHIARVCTGDGAVVTSDGELLDAAEALEAVGCAPLRLGRRDALGLVNGTAFMTAYAAHAVARGRRLLERAEALTGLIYRLLGCSPEALDADLHQARGHSGQVQSAAAIRDVATREGARPSEERPLQEVYSLRCAPQILGAVREQLRYARDLVETELNGATDNPVFDTDGADVLHGGNFQGQQVAFAADALNEALTQAGVLAERQLDVLLSPDQNGGAPPLLAWEPGPNSGFGGTQLTATALVAEMRNDAQMAATSSIPTNGDNQDVVSMGALAARRAYGQTRHLATILSILGLALTQLTHLRAEGRAEGAAPDLPGWMPAVDPVREDRALRAEIDDLTDRWVTPPTA</sequence>
<name>A0A9X2Q748_9BACT</name>
<dbReference type="PROSITE" id="PS00488">
    <property type="entry name" value="PAL_HISTIDASE"/>
    <property type="match status" value="1"/>
</dbReference>
<dbReference type="EC" id="4.3.1.23" evidence="2"/>
<dbReference type="AlphaFoldDB" id="A0A9X2Q748"/>
<evidence type="ECO:0000313" key="2">
    <source>
        <dbReference type="EMBL" id="MCS3677901.1"/>
    </source>
</evidence>
<comment type="caution">
    <text evidence="2">The sequence shown here is derived from an EMBL/GenBank/DDBJ whole genome shotgun (WGS) entry which is preliminary data.</text>
</comment>
<dbReference type="Pfam" id="PF00221">
    <property type="entry name" value="Lyase_aromatic"/>
    <property type="match status" value="1"/>
</dbReference>
<dbReference type="InterPro" id="IPR008948">
    <property type="entry name" value="L-Aspartase-like"/>
</dbReference>
<dbReference type="EMBL" id="JANUAU010000005">
    <property type="protein sequence ID" value="MCS3677901.1"/>
    <property type="molecule type" value="Genomic_DNA"/>
</dbReference>
<dbReference type="EC" id="4.3.1.3" evidence="2"/>
<protein>
    <submittedName>
        <fullName evidence="2">Histidine ammonia-lyase/tyrosine ammonia-lyase</fullName>
        <ecNumber evidence="2">4.3.1.23</ecNumber>
        <ecNumber evidence="2">4.3.1.3</ecNumber>
    </submittedName>
</protein>
<dbReference type="InterPro" id="IPR001106">
    <property type="entry name" value="Aromatic_Lyase"/>
</dbReference>
<dbReference type="RefSeq" id="WP_259080345.1">
    <property type="nucleotide sequence ID" value="NZ_JANUAU010000005.1"/>
</dbReference>
<dbReference type="GO" id="GO:0004397">
    <property type="term" value="F:histidine ammonia-lyase activity"/>
    <property type="evidence" value="ECO:0007669"/>
    <property type="project" value="UniProtKB-EC"/>
</dbReference>